<keyword evidence="4" id="KW-1185">Reference proteome</keyword>
<protein>
    <submittedName>
        <fullName evidence="3">UDP-N-acetylglucosamine 2-epimerase (Non-hydrolyzing)</fullName>
        <ecNumber evidence="3">5.1.3.14</ecNumber>
    </submittedName>
</protein>
<gene>
    <name evidence="3" type="ORF">F6A08_00455</name>
</gene>
<dbReference type="Proteomes" id="UP000478836">
    <property type="component" value="Unassembled WGS sequence"/>
</dbReference>
<dbReference type="EMBL" id="WAAO01000001">
    <property type="protein sequence ID" value="KAB1866341.1"/>
    <property type="molecule type" value="Genomic_DNA"/>
</dbReference>
<dbReference type="RefSeq" id="WP_151458300.1">
    <property type="nucleotide sequence ID" value="NZ_WAAO01000001.1"/>
</dbReference>
<organism evidence="3 4">
    <name type="scientific">Microbacterium algeriense</name>
    <dbReference type="NCBI Taxonomy" id="2615184"/>
    <lineage>
        <taxon>Bacteria</taxon>
        <taxon>Bacillati</taxon>
        <taxon>Actinomycetota</taxon>
        <taxon>Actinomycetes</taxon>
        <taxon>Micrococcales</taxon>
        <taxon>Microbacteriaceae</taxon>
        <taxon>Microbacterium</taxon>
    </lineage>
</organism>
<sequence>MKLSPSSSPVGLPRSSVMVVFGTRPEIVKLAPLVRRLGDAAYVVHTGQHYDHGMSRAFLQSCGIGRVDLQLHVGGLPRAAQIGRGAEQIAEAVTRFEPKYVVVQGDTNATFAAALAANAVGVRLGHVEAGLRANDRRMPEEHNRVMVDHIADDLFAATEANRANLLAEGIADERILVTGNPVVEAVRSQRAAAQADGDELVRLGLYPSRYVLATLHRQENVDDPENLLATLHAFNRIAASGWPVVFPVHPRTRAVLTSLEATHLLDALIAEDPLPYERFLALAAHAAVLVSDSGGIQEEATVLGRPVLVVRDSTERPEALGTFTKLVTPQTLAAETAALLASVERTLERLDALPSPFGDGKATERIAEHIRVAVTEITPEEA</sequence>
<evidence type="ECO:0000259" key="2">
    <source>
        <dbReference type="Pfam" id="PF02350"/>
    </source>
</evidence>
<dbReference type="Gene3D" id="3.40.50.2000">
    <property type="entry name" value="Glycogen Phosphorylase B"/>
    <property type="match status" value="2"/>
</dbReference>
<dbReference type="PANTHER" id="PTHR43174:SF1">
    <property type="entry name" value="UDP-N-ACETYLGLUCOSAMINE 2-EPIMERASE"/>
    <property type="match status" value="1"/>
</dbReference>
<dbReference type="SUPFAM" id="SSF53756">
    <property type="entry name" value="UDP-Glycosyltransferase/glycogen phosphorylase"/>
    <property type="match status" value="1"/>
</dbReference>
<dbReference type="NCBIfam" id="TIGR00236">
    <property type="entry name" value="wecB"/>
    <property type="match status" value="1"/>
</dbReference>
<evidence type="ECO:0000313" key="4">
    <source>
        <dbReference type="Proteomes" id="UP000478836"/>
    </source>
</evidence>
<keyword evidence="1 3" id="KW-0413">Isomerase</keyword>
<name>A0ABQ6V9C5_9MICO</name>
<dbReference type="GO" id="GO:0008761">
    <property type="term" value="F:UDP-N-acetylglucosamine 2-epimerase activity"/>
    <property type="evidence" value="ECO:0007669"/>
    <property type="project" value="UniProtKB-EC"/>
</dbReference>
<reference evidence="4" key="1">
    <citation type="submission" date="2019-09" db="EMBL/GenBank/DDBJ databases">
        <title>Whole genome sequencing of Microbacterium maritypicum.</title>
        <authorList>
            <person name="Lenchi N."/>
        </authorList>
    </citation>
    <scope>NUCLEOTIDE SEQUENCE [LARGE SCALE GENOMIC DNA]</scope>
    <source>
        <strain evidence="4">G1</strain>
    </source>
</reference>
<dbReference type="PANTHER" id="PTHR43174">
    <property type="entry name" value="UDP-N-ACETYLGLUCOSAMINE 2-EPIMERASE"/>
    <property type="match status" value="1"/>
</dbReference>
<comment type="caution">
    <text evidence="3">The sequence shown here is derived from an EMBL/GenBank/DDBJ whole genome shotgun (WGS) entry which is preliminary data.</text>
</comment>
<evidence type="ECO:0000313" key="3">
    <source>
        <dbReference type="EMBL" id="KAB1866341.1"/>
    </source>
</evidence>
<comment type="similarity">
    <text evidence="1">Belongs to the UDP-N-acetylglucosamine 2-epimerase family.</text>
</comment>
<dbReference type="Pfam" id="PF02350">
    <property type="entry name" value="Epimerase_2"/>
    <property type="match status" value="1"/>
</dbReference>
<dbReference type="GeneID" id="77474892"/>
<feature type="domain" description="UDP-N-acetylglucosamine 2-epimerase" evidence="2">
    <location>
        <begin position="42"/>
        <end position="370"/>
    </location>
</feature>
<accession>A0ABQ6V9C5</accession>
<dbReference type="CDD" id="cd03786">
    <property type="entry name" value="GTB_UDP-GlcNAc_2-Epimerase"/>
    <property type="match status" value="1"/>
</dbReference>
<dbReference type="InterPro" id="IPR003331">
    <property type="entry name" value="UDP_GlcNAc_Epimerase_2_dom"/>
</dbReference>
<proteinExistence type="inferred from homology"/>
<evidence type="ECO:0000256" key="1">
    <source>
        <dbReference type="RuleBase" id="RU003513"/>
    </source>
</evidence>
<dbReference type="EC" id="5.1.3.14" evidence="3"/>
<dbReference type="InterPro" id="IPR029767">
    <property type="entry name" value="WecB-like"/>
</dbReference>